<reference evidence="1" key="1">
    <citation type="submission" date="2022-07" db="EMBL/GenBank/DDBJ databases">
        <title>Genome Sequence of Phlebia brevispora.</title>
        <authorList>
            <person name="Buettner E."/>
        </authorList>
    </citation>
    <scope>NUCLEOTIDE SEQUENCE</scope>
    <source>
        <strain evidence="1">MPL23</strain>
    </source>
</reference>
<evidence type="ECO:0000313" key="1">
    <source>
        <dbReference type="EMBL" id="KAJ3556505.1"/>
    </source>
</evidence>
<name>A0ACC1T9R7_9APHY</name>
<gene>
    <name evidence="1" type="ORF">NM688_g1992</name>
</gene>
<comment type="caution">
    <text evidence="1">The sequence shown here is derived from an EMBL/GenBank/DDBJ whole genome shotgun (WGS) entry which is preliminary data.</text>
</comment>
<accession>A0ACC1T9R7</accession>
<organism evidence="1 2">
    <name type="scientific">Phlebia brevispora</name>
    <dbReference type="NCBI Taxonomy" id="194682"/>
    <lineage>
        <taxon>Eukaryota</taxon>
        <taxon>Fungi</taxon>
        <taxon>Dikarya</taxon>
        <taxon>Basidiomycota</taxon>
        <taxon>Agaricomycotina</taxon>
        <taxon>Agaricomycetes</taxon>
        <taxon>Polyporales</taxon>
        <taxon>Meruliaceae</taxon>
        <taxon>Phlebia</taxon>
    </lineage>
</organism>
<dbReference type="EMBL" id="JANHOG010000235">
    <property type="protein sequence ID" value="KAJ3556505.1"/>
    <property type="molecule type" value="Genomic_DNA"/>
</dbReference>
<proteinExistence type="predicted"/>
<sequence length="528" mass="58393">MLFGYLLSLASALLATAFRGPALGDGEHSLLAQTRLGYGSYDTGLFTPLESLSLLKATEYTSLAHPAFPKYQVRIKKSDFCDGSVRFDLYTNARNLVGFYRRSADKDDVIFWTNGGPGCSSALGLFMELGPCRVSSANDTVYNPYGWNEYANVFFIDQPIGVGFSYAEYGESVGTTGEAAKDIAAFVAIFFEHFTSFRGRAFHMAGESYGGRYIPVFAAEIYDQNIRLEQAGVTPINLTSIMIGNGCTDDITMTLSYYDMQCTPKSVPPIMDIGTCVAIKRGLARCDRWMRESCADTFDAISCGAANMFCTELIMGPFDLTGYNPYDISKTCDGALDDTLCYPITKNISSYLDQPYVRKVIGVDPAVSGNFSRCSDRVAHGFNTNMDSLFPTQYYIAALLERGVRTLLYVGANDWICNWVGNERMSLAMEWSGHEDFNKEPLRDWNVGDNVAGLTRNAGPLTFATVYGAGHMVPYDKPKEALELTPRTHSFTIIRPEETLRYVPDDSVEVDDICDCILPSNDPQQLKV</sequence>
<protein>
    <submittedName>
        <fullName evidence="1">Uncharacterized protein</fullName>
    </submittedName>
</protein>
<keyword evidence="2" id="KW-1185">Reference proteome</keyword>
<dbReference type="Proteomes" id="UP001148662">
    <property type="component" value="Unassembled WGS sequence"/>
</dbReference>
<evidence type="ECO:0000313" key="2">
    <source>
        <dbReference type="Proteomes" id="UP001148662"/>
    </source>
</evidence>